<dbReference type="InterPro" id="IPR033121">
    <property type="entry name" value="PEPTIDASE_A1"/>
</dbReference>
<dbReference type="InterPro" id="IPR001810">
    <property type="entry name" value="F-box_dom"/>
</dbReference>
<keyword evidence="4" id="KW-0378">Hydrolase</keyword>
<reference evidence="8 9" key="1">
    <citation type="submission" date="2015-12" db="EMBL/GenBank/DDBJ databases">
        <title>Draft genome sequence of Moniliophthora roreri, the causal agent of frosty pod rot of cacao.</title>
        <authorList>
            <person name="Aime M.C."/>
            <person name="Diaz-Valderrama J.R."/>
            <person name="Kijpornyongpan T."/>
            <person name="Phillips-Mora W."/>
        </authorList>
    </citation>
    <scope>NUCLEOTIDE SEQUENCE [LARGE SCALE GENOMIC DNA]</scope>
    <source>
        <strain evidence="8 9">MCA 2952</strain>
    </source>
</reference>
<dbReference type="SUPFAM" id="SSF81383">
    <property type="entry name" value="F-box domain"/>
    <property type="match status" value="1"/>
</dbReference>
<feature type="domain" description="Peptidase A1" evidence="7">
    <location>
        <begin position="81"/>
        <end position="399"/>
    </location>
</feature>
<accession>A0A0W0FW32</accession>
<evidence type="ECO:0000259" key="6">
    <source>
        <dbReference type="PROSITE" id="PS50181"/>
    </source>
</evidence>
<feature type="region of interest" description="Disordered" evidence="5">
    <location>
        <begin position="45"/>
        <end position="71"/>
    </location>
</feature>
<dbReference type="PROSITE" id="PS00141">
    <property type="entry name" value="ASP_PROTEASE"/>
    <property type="match status" value="2"/>
</dbReference>
<dbReference type="PANTHER" id="PTHR47966">
    <property type="entry name" value="BETA-SITE APP-CLEAVING ENZYME, ISOFORM A-RELATED"/>
    <property type="match status" value="1"/>
</dbReference>
<keyword evidence="2 4" id="KW-0064">Aspartyl protease</keyword>
<dbReference type="PROSITE" id="PS51767">
    <property type="entry name" value="PEPTIDASE_A1"/>
    <property type="match status" value="1"/>
</dbReference>
<dbReference type="PROSITE" id="PS50181">
    <property type="entry name" value="FBOX"/>
    <property type="match status" value="1"/>
</dbReference>
<dbReference type="EMBL" id="LATX01001573">
    <property type="protein sequence ID" value="KTB40514.1"/>
    <property type="molecule type" value="Genomic_DNA"/>
</dbReference>
<dbReference type="GO" id="GO:0004190">
    <property type="term" value="F:aspartic-type endopeptidase activity"/>
    <property type="evidence" value="ECO:0007669"/>
    <property type="project" value="UniProtKB-KW"/>
</dbReference>
<feature type="domain" description="F-box" evidence="6">
    <location>
        <begin position="416"/>
        <end position="465"/>
    </location>
</feature>
<evidence type="ECO:0000313" key="8">
    <source>
        <dbReference type="EMBL" id="KTB40514.1"/>
    </source>
</evidence>
<dbReference type="Pfam" id="PF00646">
    <property type="entry name" value="F-box"/>
    <property type="match status" value="1"/>
</dbReference>
<dbReference type="Gene3D" id="1.20.1280.50">
    <property type="match status" value="1"/>
</dbReference>
<organism evidence="8 9">
    <name type="scientific">Moniliophthora roreri</name>
    <name type="common">Frosty pod rot fungus</name>
    <name type="synonym">Monilia roreri</name>
    <dbReference type="NCBI Taxonomy" id="221103"/>
    <lineage>
        <taxon>Eukaryota</taxon>
        <taxon>Fungi</taxon>
        <taxon>Dikarya</taxon>
        <taxon>Basidiomycota</taxon>
        <taxon>Agaricomycotina</taxon>
        <taxon>Agaricomycetes</taxon>
        <taxon>Agaricomycetidae</taxon>
        <taxon>Agaricales</taxon>
        <taxon>Marasmiineae</taxon>
        <taxon>Marasmiaceae</taxon>
        <taxon>Moniliophthora</taxon>
    </lineage>
</organism>
<dbReference type="InterPro" id="IPR001461">
    <property type="entry name" value="Aspartic_peptidase_A1"/>
</dbReference>
<proteinExistence type="inferred from homology"/>
<dbReference type="InterPro" id="IPR036047">
    <property type="entry name" value="F-box-like_dom_sf"/>
</dbReference>
<dbReference type="Pfam" id="PF00026">
    <property type="entry name" value="Asp"/>
    <property type="match status" value="1"/>
</dbReference>
<dbReference type="CDD" id="cd05471">
    <property type="entry name" value="pepsin_like"/>
    <property type="match status" value="1"/>
</dbReference>
<evidence type="ECO:0000256" key="2">
    <source>
        <dbReference type="ARBA" id="ARBA00022750"/>
    </source>
</evidence>
<dbReference type="GO" id="GO:0006508">
    <property type="term" value="P:proteolysis"/>
    <property type="evidence" value="ECO:0007669"/>
    <property type="project" value="UniProtKB-KW"/>
</dbReference>
<sequence length="960" mass="107183">MPSTVSFKSSLSPMAKDADLQPVVGNHMKHIVNRDRARAQKLMSGMHPHGPLEFRKKHGHQAPPTPAGKNSVDVTDSAVTYVMPVAIGNPATTYNLLIDTGSSNTWVGANKEYKPSKQSQTERKEVSVTYGSGSFIGTEYTDCVALSDNLMIEEQSIGIARETKGFGNDGIDGILGIGPVDLTHGTVQGMESVPTVTDSLLKQGTIQTESIGIFYAPTTGESLPNGEMTFGGVDETKTTTSIKYVPITKTSPACQYWGVDQVIKYDGQQILNNCAGIVDTGTTLIMLATDCFEKYMKMTGAVMDDATGLLTVTKEQFKNMKSMMFHIGDMSCELTPNAQIWPRKMNTMFGGQTDKIYLVFADMGQPSGTGLDFINGFTFLQRFYTLMRAVITSFTRQLEQQLNAIKNVLHIQTVPQDHLFRLPHKIIIRIVAELDITGVSRCLQVCTRLRDIIKSTRLHEYKARLALANLEDGTVDSSYDIEARLAQLEAHQKAWKDFRWTKSVTISSDPKYPWNFAGGVFAQALEFPDGICHVFTQLPSSARGIEMKQWSLDCIQNDTFNYSPAQDLLVCLDSNHKIEQSRPPILIRLLSLTDGKAHPLASYPSIRVAELPAPLDSWEFTIQICGHTLAIMASPKTGLILDLVPKLYIVNWKTGKIQEVEFQLLDLIIVPERLCLKFLSNGTKGMTVRLITERYLLVCKLYFAATHIAPGPGLSIVDLEARLTRCTAITLLLPKVQGHEFMMLRVAPCHSLAHEPSHQPFLPFRASSQDDPVLVRMIVKPRKTEESEKKEKTEASEKTKKPQCFALFIPRSLLLYHARKLAFLPRAVDERVSATIPWESWGPSNTKFLQWGDGTTSCGMRMLARRSDTDPFASDRPKAERQYRIFDFNPFPMRYGFQKDSPIQLSHTIVVRSPLFSSPIVTSLPCRIIDGELSEEASWYIWNEDTLALIKENEVKICSV</sequence>
<dbReference type="AlphaFoldDB" id="A0A0W0FW32"/>
<evidence type="ECO:0000256" key="1">
    <source>
        <dbReference type="ARBA" id="ARBA00007447"/>
    </source>
</evidence>
<name>A0A0W0FW32_MONRR</name>
<dbReference type="CDD" id="cd09917">
    <property type="entry name" value="F-box_SF"/>
    <property type="match status" value="1"/>
</dbReference>
<evidence type="ECO:0000256" key="4">
    <source>
        <dbReference type="RuleBase" id="RU000454"/>
    </source>
</evidence>
<dbReference type="PANTHER" id="PTHR47966:SF51">
    <property type="entry name" value="BETA-SITE APP-CLEAVING ENZYME, ISOFORM A-RELATED"/>
    <property type="match status" value="1"/>
</dbReference>
<dbReference type="InterPro" id="IPR001969">
    <property type="entry name" value="Aspartic_peptidase_AS"/>
</dbReference>
<keyword evidence="4 8" id="KW-0645">Protease</keyword>
<feature type="active site" evidence="3">
    <location>
        <position position="279"/>
    </location>
</feature>
<dbReference type="Proteomes" id="UP000054988">
    <property type="component" value="Unassembled WGS sequence"/>
</dbReference>
<evidence type="ECO:0000256" key="5">
    <source>
        <dbReference type="SAM" id="MobiDB-lite"/>
    </source>
</evidence>
<comment type="similarity">
    <text evidence="1 4">Belongs to the peptidase A1 family.</text>
</comment>
<protein>
    <submittedName>
        <fullName evidence="8">Putative acid protease</fullName>
    </submittedName>
</protein>
<dbReference type="SUPFAM" id="SSF50630">
    <property type="entry name" value="Acid proteases"/>
    <property type="match status" value="1"/>
</dbReference>
<feature type="active site" evidence="3">
    <location>
        <position position="99"/>
    </location>
</feature>
<evidence type="ECO:0000313" key="9">
    <source>
        <dbReference type="Proteomes" id="UP000054988"/>
    </source>
</evidence>
<dbReference type="PRINTS" id="PR00792">
    <property type="entry name" value="PEPSIN"/>
</dbReference>
<dbReference type="InterPro" id="IPR034164">
    <property type="entry name" value="Pepsin-like_dom"/>
</dbReference>
<comment type="caution">
    <text evidence="8">The sequence shown here is derived from an EMBL/GenBank/DDBJ whole genome shotgun (WGS) entry which is preliminary data.</text>
</comment>
<evidence type="ECO:0000256" key="3">
    <source>
        <dbReference type="PIRSR" id="PIRSR601461-1"/>
    </source>
</evidence>
<dbReference type="Gene3D" id="2.40.70.10">
    <property type="entry name" value="Acid Proteases"/>
    <property type="match status" value="2"/>
</dbReference>
<gene>
    <name evidence="8" type="ORF">WG66_6897</name>
</gene>
<evidence type="ECO:0000259" key="7">
    <source>
        <dbReference type="PROSITE" id="PS51767"/>
    </source>
</evidence>
<dbReference type="InterPro" id="IPR021109">
    <property type="entry name" value="Peptidase_aspartic_dom_sf"/>
</dbReference>